<dbReference type="Pfam" id="PF00215">
    <property type="entry name" value="OMPdecase"/>
    <property type="match status" value="1"/>
</dbReference>
<keyword evidence="3 7" id="KW-0210">Decarboxylase</keyword>
<feature type="domain" description="Orotidine 5'-phosphate decarboxylase" evidence="9">
    <location>
        <begin position="29"/>
        <end position="323"/>
    </location>
</feature>
<evidence type="ECO:0000256" key="5">
    <source>
        <dbReference type="ARBA" id="ARBA00023239"/>
    </source>
</evidence>
<feature type="region of interest" description="Disordered" evidence="8">
    <location>
        <begin position="1"/>
        <end position="20"/>
    </location>
</feature>
<comment type="catalytic activity">
    <reaction evidence="6 7">
        <text>orotidine 5'-phosphate + H(+) = UMP + CO2</text>
        <dbReference type="Rhea" id="RHEA:11596"/>
        <dbReference type="ChEBI" id="CHEBI:15378"/>
        <dbReference type="ChEBI" id="CHEBI:16526"/>
        <dbReference type="ChEBI" id="CHEBI:57538"/>
        <dbReference type="ChEBI" id="CHEBI:57865"/>
        <dbReference type="EC" id="4.1.1.23"/>
    </reaction>
</comment>
<dbReference type="GO" id="GO:0004590">
    <property type="term" value="F:orotidine-5'-phosphate decarboxylase activity"/>
    <property type="evidence" value="ECO:0007669"/>
    <property type="project" value="UniProtKB-EC"/>
</dbReference>
<dbReference type="SUPFAM" id="SSF51366">
    <property type="entry name" value="Ribulose-phoshate binding barrel"/>
    <property type="match status" value="1"/>
</dbReference>
<comment type="similarity">
    <text evidence="2 7">Belongs to the OMP decarboxylase family. Type 2 subfamily.</text>
</comment>
<evidence type="ECO:0000256" key="2">
    <source>
        <dbReference type="ARBA" id="ARBA00008847"/>
    </source>
</evidence>
<dbReference type="RefSeq" id="WP_202957839.1">
    <property type="nucleotide sequence ID" value="NZ_JAPCID010000015.1"/>
</dbReference>
<keyword evidence="11" id="KW-1185">Reference proteome</keyword>
<dbReference type="SMART" id="SM00934">
    <property type="entry name" value="OMPdecase"/>
    <property type="match status" value="1"/>
</dbReference>
<dbReference type="NCBIfam" id="TIGR02127">
    <property type="entry name" value="pyrF_sub2"/>
    <property type="match status" value="1"/>
</dbReference>
<dbReference type="PROSITE" id="PS00156">
    <property type="entry name" value="OMPDECASE"/>
    <property type="match status" value="1"/>
</dbReference>
<sequence length="335" mass="34487">MTQTGNGGPSPSPTFGDRLSTAVAERESQIVLGIDPDPAKLWPAAIDRTSEARARLALTFSDAEEAAGEQPPRPGVVARLETAAAVLAHCRAMIDAVAPAVVAVKPQLACFERLGAPGWLALEHITSYAREQGLLVLADGKRGDVPVTAAAYGQALVASTPSPFGHVDGLGADAFTANPLLGRDSLEPLVQAAREHGAGVFVLVRTSNPGAADILDAQLATGERLWEHLARLVDELGQAGPAGLKDIGAVTGATEPEHLQRLRELMPHTPFLLPGIGAQGGDIASVAPAFAPGRAAGLVTASRSIANAHEATGATPSDAARAEAERLREQAWGLA</sequence>
<proteinExistence type="inferred from homology"/>
<evidence type="ECO:0000313" key="10">
    <source>
        <dbReference type="EMBL" id="MDA0138407.1"/>
    </source>
</evidence>
<organism evidence="10 11">
    <name type="scientific">Solirubrobacter deserti</name>
    <dbReference type="NCBI Taxonomy" id="2282478"/>
    <lineage>
        <taxon>Bacteria</taxon>
        <taxon>Bacillati</taxon>
        <taxon>Actinomycetota</taxon>
        <taxon>Thermoleophilia</taxon>
        <taxon>Solirubrobacterales</taxon>
        <taxon>Solirubrobacteraceae</taxon>
        <taxon>Solirubrobacter</taxon>
    </lineage>
</organism>
<evidence type="ECO:0000256" key="8">
    <source>
        <dbReference type="SAM" id="MobiDB-lite"/>
    </source>
</evidence>
<dbReference type="EMBL" id="JAPCID010000015">
    <property type="protein sequence ID" value="MDA0138407.1"/>
    <property type="molecule type" value="Genomic_DNA"/>
</dbReference>
<dbReference type="InterPro" id="IPR018089">
    <property type="entry name" value="OMPdecase_AS"/>
</dbReference>
<keyword evidence="4 7" id="KW-0665">Pyrimidine biosynthesis</keyword>
<dbReference type="Gene3D" id="3.20.20.70">
    <property type="entry name" value="Aldolase class I"/>
    <property type="match status" value="1"/>
</dbReference>
<feature type="active site" description="Proton donor" evidence="7">
    <location>
        <position position="141"/>
    </location>
</feature>
<dbReference type="PANTHER" id="PTHR43375">
    <property type="entry name" value="OROTIDINE 5'-PHOSPHATE DECARBOXYLASE"/>
    <property type="match status" value="1"/>
</dbReference>
<dbReference type="InterPro" id="IPR011995">
    <property type="entry name" value="OMPdecase_type-2"/>
</dbReference>
<name>A0ABT4RIR5_9ACTN</name>
<dbReference type="Proteomes" id="UP001147700">
    <property type="component" value="Unassembled WGS sequence"/>
</dbReference>
<dbReference type="EC" id="4.1.1.23" evidence="7"/>
<keyword evidence="5 7" id="KW-0456">Lyase</keyword>
<comment type="caution">
    <text evidence="10">The sequence shown here is derived from an EMBL/GenBank/DDBJ whole genome shotgun (WGS) entry which is preliminary data.</text>
</comment>
<evidence type="ECO:0000256" key="6">
    <source>
        <dbReference type="ARBA" id="ARBA00049157"/>
    </source>
</evidence>
<dbReference type="PANTHER" id="PTHR43375:SF1">
    <property type="entry name" value="OROTIDINE 5'-PHOSPHATE DECARBOXYLASE"/>
    <property type="match status" value="1"/>
</dbReference>
<evidence type="ECO:0000256" key="3">
    <source>
        <dbReference type="ARBA" id="ARBA00022793"/>
    </source>
</evidence>
<evidence type="ECO:0000259" key="9">
    <source>
        <dbReference type="SMART" id="SM00934"/>
    </source>
</evidence>
<dbReference type="CDD" id="cd04725">
    <property type="entry name" value="OMP_decarboxylase_like"/>
    <property type="match status" value="1"/>
</dbReference>
<dbReference type="InterPro" id="IPR013785">
    <property type="entry name" value="Aldolase_TIM"/>
</dbReference>
<gene>
    <name evidence="7 10" type="primary">pyrF</name>
    <name evidence="10" type="ORF">OJ962_12970</name>
</gene>
<dbReference type="HAMAP" id="MF_01215">
    <property type="entry name" value="OMPdecase_type2"/>
    <property type="match status" value="1"/>
</dbReference>
<protein>
    <recommendedName>
        <fullName evidence="7">Orotidine 5'-phosphate decarboxylase</fullName>
        <ecNumber evidence="7">4.1.1.23</ecNumber>
    </recommendedName>
    <alternativeName>
        <fullName evidence="7">OMP decarboxylase</fullName>
        <shortName evidence="7">OMPDCase</shortName>
        <shortName evidence="7">OMPdecase</shortName>
    </alternativeName>
</protein>
<evidence type="ECO:0000256" key="1">
    <source>
        <dbReference type="ARBA" id="ARBA00004861"/>
    </source>
</evidence>
<comment type="pathway">
    <text evidence="1 7">Pyrimidine metabolism; UMP biosynthesis via de novo pathway; UMP from orotate: step 2/2.</text>
</comment>
<reference evidence="10" key="1">
    <citation type="submission" date="2022-10" db="EMBL/GenBank/DDBJ databases">
        <title>The WGS of Solirubrobacter sp. CPCC 204708.</title>
        <authorList>
            <person name="Jiang Z."/>
        </authorList>
    </citation>
    <scope>NUCLEOTIDE SEQUENCE</scope>
    <source>
        <strain evidence="10">CPCC 204708</strain>
    </source>
</reference>
<dbReference type="InterPro" id="IPR011060">
    <property type="entry name" value="RibuloseP-bd_barrel"/>
</dbReference>
<evidence type="ECO:0000256" key="4">
    <source>
        <dbReference type="ARBA" id="ARBA00022975"/>
    </source>
</evidence>
<accession>A0ABT4RIR5</accession>
<dbReference type="InterPro" id="IPR001754">
    <property type="entry name" value="OMPdeCOase_dom"/>
</dbReference>
<evidence type="ECO:0000313" key="11">
    <source>
        <dbReference type="Proteomes" id="UP001147700"/>
    </source>
</evidence>
<evidence type="ECO:0000256" key="7">
    <source>
        <dbReference type="HAMAP-Rule" id="MF_01215"/>
    </source>
</evidence>